<gene>
    <name evidence="1" type="ORF">L1967_03275</name>
</gene>
<accession>A0A9X2CJ18</accession>
<sequence>MHNFQNLKIWQKAMRIAKKVYLISSEFPSEEKFGLTSQIRRSAISIASNIAEGAGRNTNGEFRNFLGIANGSSNELCTQLILAYELDLITEFKIQPIIDDLMEIQKMNYTLIQKFSSK</sequence>
<dbReference type="InterPro" id="IPR012657">
    <property type="entry name" value="23S_rRNA-intervening_sequence"/>
</dbReference>
<dbReference type="Proteomes" id="UP001139521">
    <property type="component" value="Unassembled WGS sequence"/>
</dbReference>
<dbReference type="AlphaFoldDB" id="A0A9X2CJ18"/>
<name>A0A9X2CJ18_9FLAO</name>
<evidence type="ECO:0000313" key="2">
    <source>
        <dbReference type="Proteomes" id="UP001139521"/>
    </source>
</evidence>
<organism evidence="1 2">
    <name type="scientific">Zunongwangia pacifica</name>
    <dbReference type="NCBI Taxonomy" id="2911062"/>
    <lineage>
        <taxon>Bacteria</taxon>
        <taxon>Pseudomonadati</taxon>
        <taxon>Bacteroidota</taxon>
        <taxon>Flavobacteriia</taxon>
        <taxon>Flavobacteriales</taxon>
        <taxon>Flavobacteriaceae</taxon>
        <taxon>Zunongwangia</taxon>
    </lineage>
</organism>
<dbReference type="EMBL" id="JAKHSK010000003">
    <property type="protein sequence ID" value="MCL6217306.1"/>
    <property type="molecule type" value="Genomic_DNA"/>
</dbReference>
<evidence type="ECO:0000313" key="1">
    <source>
        <dbReference type="EMBL" id="MCL6217306.1"/>
    </source>
</evidence>
<dbReference type="SUPFAM" id="SSF158446">
    <property type="entry name" value="IVS-encoded protein-like"/>
    <property type="match status" value="1"/>
</dbReference>
<dbReference type="NCBIfam" id="TIGR02436">
    <property type="entry name" value="four helix bundle protein"/>
    <property type="match status" value="1"/>
</dbReference>
<dbReference type="NCBIfam" id="NF008911">
    <property type="entry name" value="PRK12275.1-2"/>
    <property type="match status" value="1"/>
</dbReference>
<dbReference type="PANTHER" id="PTHR38471">
    <property type="entry name" value="FOUR HELIX BUNDLE PROTEIN"/>
    <property type="match status" value="1"/>
</dbReference>
<comment type="caution">
    <text evidence="1">The sequence shown here is derived from an EMBL/GenBank/DDBJ whole genome shotgun (WGS) entry which is preliminary data.</text>
</comment>
<dbReference type="Gene3D" id="1.20.1440.60">
    <property type="entry name" value="23S rRNA-intervening sequence"/>
    <property type="match status" value="1"/>
</dbReference>
<dbReference type="CDD" id="cd16377">
    <property type="entry name" value="23S_rRNA_IVP_like"/>
    <property type="match status" value="1"/>
</dbReference>
<reference evidence="1" key="1">
    <citation type="submission" date="2022-01" db="EMBL/GenBank/DDBJ databases">
        <title>Genome sequencing of Zunongwangia sp. M21534 genome.</title>
        <authorList>
            <person name="Chen Y."/>
            <person name="Dong C."/>
            <person name="Shao Z."/>
        </authorList>
    </citation>
    <scope>NUCLEOTIDE SEQUENCE</scope>
    <source>
        <strain evidence="1">MCCC M21534</strain>
    </source>
</reference>
<keyword evidence="2" id="KW-1185">Reference proteome</keyword>
<protein>
    <submittedName>
        <fullName evidence="1">Four helix bundle protein</fullName>
    </submittedName>
</protein>
<dbReference type="InterPro" id="IPR036583">
    <property type="entry name" value="23S_rRNA_IVS_sf"/>
</dbReference>
<dbReference type="PANTHER" id="PTHR38471:SF2">
    <property type="entry name" value="FOUR HELIX BUNDLE PROTEIN"/>
    <property type="match status" value="1"/>
</dbReference>
<dbReference type="Pfam" id="PF05635">
    <property type="entry name" value="23S_rRNA_IVP"/>
    <property type="match status" value="1"/>
</dbReference>
<proteinExistence type="predicted"/>
<dbReference type="RefSeq" id="WP_249600291.1">
    <property type="nucleotide sequence ID" value="NZ_JAKHSK010000003.1"/>
</dbReference>